<accession>A0ABQ5GX32</accession>
<keyword evidence="3" id="KW-1185">Reference proteome</keyword>
<feature type="region of interest" description="Disordered" evidence="1">
    <location>
        <begin position="29"/>
        <end position="95"/>
    </location>
</feature>
<reference evidence="2" key="1">
    <citation type="journal article" date="2022" name="Int. J. Mol. Sci.">
        <title>Draft Genome of Tanacetum Coccineum: Genomic Comparison of Closely Related Tanacetum-Family Plants.</title>
        <authorList>
            <person name="Yamashiro T."/>
            <person name="Shiraishi A."/>
            <person name="Nakayama K."/>
            <person name="Satake H."/>
        </authorList>
    </citation>
    <scope>NUCLEOTIDE SEQUENCE</scope>
</reference>
<sequence length="95" mass="10606">MPSDDDIQIKDQPYAVDASLSVLSPGYIAESNSEEDLEEDSEEDVIDYVPDTDDDEEDEEEEESSYDDKEEKEHLAPTVALSDVDPVPSAKERPV</sequence>
<evidence type="ECO:0000313" key="2">
    <source>
        <dbReference type="EMBL" id="GJT80207.1"/>
    </source>
</evidence>
<evidence type="ECO:0000313" key="3">
    <source>
        <dbReference type="Proteomes" id="UP001151760"/>
    </source>
</evidence>
<proteinExistence type="predicted"/>
<comment type="caution">
    <text evidence="2">The sequence shown here is derived from an EMBL/GenBank/DDBJ whole genome shotgun (WGS) entry which is preliminary data.</text>
</comment>
<organism evidence="2 3">
    <name type="scientific">Tanacetum coccineum</name>
    <dbReference type="NCBI Taxonomy" id="301880"/>
    <lineage>
        <taxon>Eukaryota</taxon>
        <taxon>Viridiplantae</taxon>
        <taxon>Streptophyta</taxon>
        <taxon>Embryophyta</taxon>
        <taxon>Tracheophyta</taxon>
        <taxon>Spermatophyta</taxon>
        <taxon>Magnoliopsida</taxon>
        <taxon>eudicotyledons</taxon>
        <taxon>Gunneridae</taxon>
        <taxon>Pentapetalae</taxon>
        <taxon>asterids</taxon>
        <taxon>campanulids</taxon>
        <taxon>Asterales</taxon>
        <taxon>Asteraceae</taxon>
        <taxon>Asteroideae</taxon>
        <taxon>Anthemideae</taxon>
        <taxon>Anthemidinae</taxon>
        <taxon>Tanacetum</taxon>
    </lineage>
</organism>
<feature type="compositionally biased region" description="Acidic residues" evidence="1">
    <location>
        <begin position="32"/>
        <end position="65"/>
    </location>
</feature>
<name>A0ABQ5GX32_9ASTR</name>
<reference evidence="2" key="2">
    <citation type="submission" date="2022-01" db="EMBL/GenBank/DDBJ databases">
        <authorList>
            <person name="Yamashiro T."/>
            <person name="Shiraishi A."/>
            <person name="Satake H."/>
            <person name="Nakayama K."/>
        </authorList>
    </citation>
    <scope>NUCLEOTIDE SEQUENCE</scope>
</reference>
<feature type="compositionally biased region" description="Basic and acidic residues" evidence="1">
    <location>
        <begin position="66"/>
        <end position="75"/>
    </location>
</feature>
<dbReference type="Proteomes" id="UP001151760">
    <property type="component" value="Unassembled WGS sequence"/>
</dbReference>
<gene>
    <name evidence="2" type="ORF">Tco_1054549</name>
</gene>
<evidence type="ECO:0000256" key="1">
    <source>
        <dbReference type="SAM" id="MobiDB-lite"/>
    </source>
</evidence>
<dbReference type="EMBL" id="BQNB010018969">
    <property type="protein sequence ID" value="GJT80207.1"/>
    <property type="molecule type" value="Genomic_DNA"/>
</dbReference>
<protein>
    <submittedName>
        <fullName evidence="2">Uncharacterized protein</fullName>
    </submittedName>
</protein>